<evidence type="ECO:0008006" key="4">
    <source>
        <dbReference type="Google" id="ProtNLM"/>
    </source>
</evidence>
<keyword evidence="1" id="KW-0812">Transmembrane</keyword>
<organism evidence="2 3">
    <name type="scientific">Saccharomycopsis crataegensis</name>
    <dbReference type="NCBI Taxonomy" id="43959"/>
    <lineage>
        <taxon>Eukaryota</taxon>
        <taxon>Fungi</taxon>
        <taxon>Dikarya</taxon>
        <taxon>Ascomycota</taxon>
        <taxon>Saccharomycotina</taxon>
        <taxon>Saccharomycetes</taxon>
        <taxon>Saccharomycopsidaceae</taxon>
        <taxon>Saccharomycopsis</taxon>
    </lineage>
</organism>
<dbReference type="GO" id="GO:0016020">
    <property type="term" value="C:membrane"/>
    <property type="evidence" value="ECO:0007669"/>
    <property type="project" value="TreeGrafter"/>
</dbReference>
<accession>A0AAV5QMT8</accession>
<keyword evidence="1" id="KW-0472">Membrane</keyword>
<dbReference type="PANTHER" id="PTHR31735:SF1">
    <property type="entry name" value="VACUOLAR MEMBRANE PROTEIN YPL162C"/>
    <property type="match status" value="1"/>
</dbReference>
<protein>
    <recommendedName>
        <fullName evidence="4">Vacuolar membrane protein</fullName>
    </recommendedName>
</protein>
<evidence type="ECO:0000313" key="3">
    <source>
        <dbReference type="Proteomes" id="UP001360560"/>
    </source>
</evidence>
<feature type="transmembrane region" description="Helical" evidence="1">
    <location>
        <begin position="55"/>
        <end position="73"/>
    </location>
</feature>
<dbReference type="PANTHER" id="PTHR31735">
    <property type="entry name" value="VACUOLAR MEMBRANE PROTEIN YPL162C"/>
    <property type="match status" value="1"/>
</dbReference>
<evidence type="ECO:0000313" key="2">
    <source>
        <dbReference type="EMBL" id="GMM36117.1"/>
    </source>
</evidence>
<feature type="transmembrane region" description="Helical" evidence="1">
    <location>
        <begin position="190"/>
        <end position="213"/>
    </location>
</feature>
<feature type="transmembrane region" description="Helical" evidence="1">
    <location>
        <begin position="12"/>
        <end position="34"/>
    </location>
</feature>
<keyword evidence="1" id="KW-1133">Transmembrane helix</keyword>
<dbReference type="Proteomes" id="UP001360560">
    <property type="component" value="Unassembled WGS sequence"/>
</dbReference>
<dbReference type="Pfam" id="PF12400">
    <property type="entry name" value="STIMATE"/>
    <property type="match status" value="1"/>
</dbReference>
<feature type="transmembrane region" description="Helical" evidence="1">
    <location>
        <begin position="137"/>
        <end position="161"/>
    </location>
</feature>
<feature type="transmembrane region" description="Helical" evidence="1">
    <location>
        <begin position="233"/>
        <end position="252"/>
    </location>
</feature>
<reference evidence="2 3" key="1">
    <citation type="journal article" date="2023" name="Elife">
        <title>Identification of key yeast species and microbe-microbe interactions impacting larval growth of Drosophila in the wild.</title>
        <authorList>
            <person name="Mure A."/>
            <person name="Sugiura Y."/>
            <person name="Maeda R."/>
            <person name="Honda K."/>
            <person name="Sakurai N."/>
            <person name="Takahashi Y."/>
            <person name="Watada M."/>
            <person name="Katoh T."/>
            <person name="Gotoh A."/>
            <person name="Gotoh Y."/>
            <person name="Taniguchi I."/>
            <person name="Nakamura K."/>
            <person name="Hayashi T."/>
            <person name="Katayama T."/>
            <person name="Uemura T."/>
            <person name="Hattori Y."/>
        </authorList>
    </citation>
    <scope>NUCLEOTIDE SEQUENCE [LARGE SCALE GENOMIC DNA]</scope>
    <source>
        <strain evidence="2 3">SC-9</strain>
    </source>
</reference>
<gene>
    <name evidence="2" type="ORF">DASC09_034420</name>
</gene>
<dbReference type="EMBL" id="BTFZ01000011">
    <property type="protein sequence ID" value="GMM36117.1"/>
    <property type="molecule type" value="Genomic_DNA"/>
</dbReference>
<keyword evidence="3" id="KW-1185">Reference proteome</keyword>
<evidence type="ECO:0000256" key="1">
    <source>
        <dbReference type="SAM" id="Phobius"/>
    </source>
</evidence>
<dbReference type="RefSeq" id="XP_064853113.1">
    <property type="nucleotide sequence ID" value="XM_064997041.1"/>
</dbReference>
<dbReference type="GeneID" id="90074092"/>
<dbReference type="InterPro" id="IPR022127">
    <property type="entry name" value="STIMATE/YPL162C"/>
</dbReference>
<proteinExistence type="predicted"/>
<dbReference type="AlphaFoldDB" id="A0AAV5QMT8"/>
<sequence>MSSASSEAQCKLLGPFSLIVQSLLGLLSLSSLIYKRYKEYPNRRPWKVWFFDVSKQVFGAIGIHFLNLLLSILGGSSSSTDPEATPPVDISPFAFKHHTSENGMSPSSSSVAHESTGVSTINFYLNSDNDISNPCNWYFLNILFDTTIGVPILWGLLYVIFNCAKKAGIEGINSGQYGIPPRMSSYVKQLILYFIGLFSMKLLVYILLMSVPIFEDTADWLLSVFDPFPRMQVFMVTFVTPLVMNSLQYVLIDNIIQSPEYKKPKAIGIPYDMESSETLFDNEQDNAELARANLPEEGLLGQPEPEVLEGEFLKEI</sequence>
<comment type="caution">
    <text evidence="2">The sequence shown here is derived from an EMBL/GenBank/DDBJ whole genome shotgun (WGS) entry which is preliminary data.</text>
</comment>
<name>A0AAV5QMT8_9ASCO</name>